<dbReference type="CDD" id="cd00801">
    <property type="entry name" value="INT_P4_C"/>
    <property type="match status" value="1"/>
</dbReference>
<evidence type="ECO:0000256" key="5">
    <source>
        <dbReference type="PROSITE-ProRule" id="PRU01248"/>
    </source>
</evidence>
<reference evidence="8" key="2">
    <citation type="journal article" date="2022" name="Res Sq">
        <title>Evolution of multicellular longitudinally dividing oral cavity symbionts (Neisseriaceae).</title>
        <authorList>
            <person name="Nyongesa S."/>
            <person name="Weber P."/>
            <person name="Bernet E."/>
            <person name="Pullido F."/>
            <person name="Nieckarz M."/>
            <person name="Delaby M."/>
            <person name="Nieves C."/>
            <person name="Viehboeck T."/>
            <person name="Krause N."/>
            <person name="Rivera-Millot A."/>
            <person name="Nakamura A."/>
            <person name="Vischer N."/>
            <person name="VanNieuwenhze M."/>
            <person name="Brun Y."/>
            <person name="Cava F."/>
            <person name="Bulgheresi S."/>
            <person name="Veyrier F."/>
        </authorList>
    </citation>
    <scope>NUCLEOTIDE SEQUENCE</scope>
    <source>
        <strain evidence="8">SAG 1488-6</strain>
    </source>
</reference>
<evidence type="ECO:0000313" key="9">
    <source>
        <dbReference type="Proteomes" id="UP000832034"/>
    </source>
</evidence>
<dbReference type="InterPro" id="IPR002104">
    <property type="entry name" value="Integrase_catalytic"/>
</dbReference>
<dbReference type="Proteomes" id="UP000832034">
    <property type="component" value="Chromosome"/>
</dbReference>
<gene>
    <name evidence="8" type="ORF">LVJ81_05905</name>
</gene>
<dbReference type="InterPro" id="IPR025166">
    <property type="entry name" value="Integrase_DNA_bind_dom"/>
</dbReference>
<evidence type="ECO:0000259" key="6">
    <source>
        <dbReference type="PROSITE" id="PS51898"/>
    </source>
</evidence>
<evidence type="ECO:0000259" key="7">
    <source>
        <dbReference type="PROSITE" id="PS51900"/>
    </source>
</evidence>
<protein>
    <submittedName>
        <fullName evidence="8">Tyrosine-type recombinase/integrase</fullName>
    </submittedName>
</protein>
<dbReference type="InterPro" id="IPR013762">
    <property type="entry name" value="Integrase-like_cat_sf"/>
</dbReference>
<dbReference type="Pfam" id="PF22022">
    <property type="entry name" value="Phage_int_M"/>
    <property type="match status" value="1"/>
</dbReference>
<evidence type="ECO:0000256" key="2">
    <source>
        <dbReference type="ARBA" id="ARBA00022908"/>
    </source>
</evidence>
<dbReference type="Pfam" id="PF13356">
    <property type="entry name" value="Arm-DNA-bind_3"/>
    <property type="match status" value="1"/>
</dbReference>
<dbReference type="Gene3D" id="1.10.150.130">
    <property type="match status" value="1"/>
</dbReference>
<dbReference type="Gene3D" id="3.30.160.390">
    <property type="entry name" value="Integrase, DNA-binding domain"/>
    <property type="match status" value="1"/>
</dbReference>
<dbReference type="Pfam" id="PF00589">
    <property type="entry name" value="Phage_integrase"/>
    <property type="match status" value="1"/>
</dbReference>
<evidence type="ECO:0000256" key="1">
    <source>
        <dbReference type="ARBA" id="ARBA00008857"/>
    </source>
</evidence>
<organism evidence="8 9">
    <name type="scientific">Vitreoscilla stercoraria</name>
    <dbReference type="NCBI Taxonomy" id="61"/>
    <lineage>
        <taxon>Bacteria</taxon>
        <taxon>Pseudomonadati</taxon>
        <taxon>Pseudomonadota</taxon>
        <taxon>Betaproteobacteria</taxon>
        <taxon>Neisseriales</taxon>
        <taxon>Neisseriaceae</taxon>
        <taxon>Vitreoscilla</taxon>
    </lineage>
</organism>
<keyword evidence="3 5" id="KW-0238">DNA-binding</keyword>
<feature type="domain" description="Tyr recombinase" evidence="6">
    <location>
        <begin position="207"/>
        <end position="385"/>
    </location>
</feature>
<keyword evidence="4" id="KW-0233">DNA recombination</keyword>
<accession>A0ABY4ECV5</accession>
<dbReference type="PROSITE" id="PS51898">
    <property type="entry name" value="TYR_RECOMBINASE"/>
    <property type="match status" value="1"/>
</dbReference>
<keyword evidence="2" id="KW-0229">DNA integration</keyword>
<sequence>MPLNLNDRQLRLAKPTDKKQTFADGGGLSFVVASQERGGTKYFVYNFRFDGKAQSLRIGKYPDISLSEARQQHQQARSLLAAGVNPAAEKQKEKTVRKQNALHTFELVALEWHKTQAPRWKENHAKRVLHSLSVDVFPTIGHVPVNEITVKDVKRIIESIAKRGATETANQIRQRIEKIFNYAALMELVDSNPAIPLQGFINQKPVEHMPALPREQLSEFYCRLFAVDAYQANKLGIMLLMLCFARNHEIRGGEWSEIDWNKKEWHIPASRMKRPRPHVIPLADWTIKILKQLHTITGHGRYMFPNRNKPDSYISENTFGYIINKMGYKGIATPHGFRSLASSLLNEQGFNPDAIERQLAHVEGNKIRAAYNRAEYMDERANMMQWYADWLKNHYEQAKNEQSSPK</sequence>
<evidence type="ECO:0000256" key="3">
    <source>
        <dbReference type="ARBA" id="ARBA00023125"/>
    </source>
</evidence>
<dbReference type="InterPro" id="IPR038488">
    <property type="entry name" value="Integrase_DNA-bd_sf"/>
</dbReference>
<dbReference type="PROSITE" id="PS51900">
    <property type="entry name" value="CB"/>
    <property type="match status" value="1"/>
</dbReference>
<dbReference type="InterPro" id="IPR053876">
    <property type="entry name" value="Phage_int_M"/>
</dbReference>
<dbReference type="EMBL" id="CP091512">
    <property type="protein sequence ID" value="UOO93556.1"/>
    <property type="molecule type" value="Genomic_DNA"/>
</dbReference>
<reference evidence="8" key="1">
    <citation type="submission" date="2021-12" db="EMBL/GenBank/DDBJ databases">
        <authorList>
            <person name="Veyrier F.J."/>
        </authorList>
    </citation>
    <scope>NUCLEOTIDE SEQUENCE</scope>
    <source>
        <strain evidence="8">SAG 1488-6</strain>
    </source>
</reference>
<dbReference type="PANTHER" id="PTHR30629:SF2">
    <property type="entry name" value="PROPHAGE INTEGRASE INTS-RELATED"/>
    <property type="match status" value="1"/>
</dbReference>
<dbReference type="InterPro" id="IPR044068">
    <property type="entry name" value="CB"/>
</dbReference>
<feature type="domain" description="Core-binding (CB)" evidence="7">
    <location>
        <begin position="103"/>
        <end position="184"/>
    </location>
</feature>
<comment type="similarity">
    <text evidence="1">Belongs to the 'phage' integrase family.</text>
</comment>
<dbReference type="PANTHER" id="PTHR30629">
    <property type="entry name" value="PROPHAGE INTEGRASE"/>
    <property type="match status" value="1"/>
</dbReference>
<dbReference type="RefSeq" id="WP_019957761.1">
    <property type="nucleotide sequence ID" value="NZ_CP091512.1"/>
</dbReference>
<name>A0ABY4ECV5_VITST</name>
<evidence type="ECO:0000256" key="4">
    <source>
        <dbReference type="ARBA" id="ARBA00023172"/>
    </source>
</evidence>
<dbReference type="InterPro" id="IPR011010">
    <property type="entry name" value="DNA_brk_join_enz"/>
</dbReference>
<evidence type="ECO:0000313" key="8">
    <source>
        <dbReference type="EMBL" id="UOO93556.1"/>
    </source>
</evidence>
<proteinExistence type="inferred from homology"/>
<dbReference type="SUPFAM" id="SSF56349">
    <property type="entry name" value="DNA breaking-rejoining enzymes"/>
    <property type="match status" value="1"/>
</dbReference>
<dbReference type="InterPro" id="IPR050808">
    <property type="entry name" value="Phage_Integrase"/>
</dbReference>
<dbReference type="Gene3D" id="1.10.443.10">
    <property type="entry name" value="Intergrase catalytic core"/>
    <property type="match status" value="1"/>
</dbReference>
<keyword evidence="9" id="KW-1185">Reference proteome</keyword>
<dbReference type="InterPro" id="IPR010998">
    <property type="entry name" value="Integrase_recombinase_N"/>
</dbReference>